<sequence length="128" mass="13579">MSDTAVCKSPPLYARGTVISCEKEKGARPEGSVFLLKAAVPKSAARHCQSVSSSVPQTVNPSASLQEAASAGSALQGRSLPSARSGMPLPGQFYMLRAERSGVLLGRPVSVFHAEARSDEIEVQYRLY</sequence>
<evidence type="ECO:0000313" key="4">
    <source>
        <dbReference type="Proteomes" id="UP000016412"/>
    </source>
</evidence>
<dbReference type="EMBL" id="AUZJ01000071">
    <property type="protein sequence ID" value="ERF59408.1"/>
    <property type="molecule type" value="Genomic_DNA"/>
</dbReference>
<gene>
    <name evidence="3" type="ORF">HMPREF0860_1859</name>
    <name evidence="2" type="ORF">HMPREF1325_0874</name>
</gene>
<dbReference type="EMBL" id="AVQI01000079">
    <property type="protein sequence ID" value="ERJ98958.1"/>
    <property type="molecule type" value="Genomic_DNA"/>
</dbReference>
<reference evidence="4 5" key="1">
    <citation type="submission" date="2013-08" db="EMBL/GenBank/DDBJ databases">
        <authorList>
            <person name="Durkin A.S."/>
            <person name="Haft D.R."/>
            <person name="McCorrison J."/>
            <person name="Torralba M."/>
            <person name="Gillis M."/>
            <person name="Haft D.H."/>
            <person name="Methe B."/>
            <person name="Sutton G."/>
            <person name="Nelson K.E."/>
        </authorList>
    </citation>
    <scope>NUCLEOTIDE SEQUENCE [LARGE SCALE GENOMIC DNA]</scope>
    <source>
        <strain evidence="3 5">ATCC 35536</strain>
        <strain evidence="2 4">VPI DR56BR1116</strain>
    </source>
</reference>
<dbReference type="Gene3D" id="2.40.30.10">
    <property type="entry name" value="Translation factors"/>
    <property type="match status" value="1"/>
</dbReference>
<keyword evidence="5" id="KW-1185">Reference proteome</keyword>
<comment type="caution">
    <text evidence="2">The sequence shown here is derived from an EMBL/GenBank/DDBJ whole genome shotgun (WGS) entry which is preliminary data.</text>
</comment>
<dbReference type="Proteomes" id="UP000016646">
    <property type="component" value="Unassembled WGS sequence"/>
</dbReference>
<dbReference type="Proteomes" id="UP000016412">
    <property type="component" value="Unassembled WGS sequence"/>
</dbReference>
<dbReference type="PATRIC" id="fig|1125725.3.peg.2623"/>
<accession>U2MI81</accession>
<dbReference type="RefSeq" id="WP_021331619.1">
    <property type="nucleotide sequence ID" value="NZ_AUZJ01000071.1"/>
</dbReference>
<dbReference type="SUPFAM" id="SSF63380">
    <property type="entry name" value="Riboflavin synthase domain-like"/>
    <property type="match status" value="1"/>
</dbReference>
<evidence type="ECO:0000313" key="5">
    <source>
        <dbReference type="Proteomes" id="UP000016646"/>
    </source>
</evidence>
<evidence type="ECO:0000256" key="1">
    <source>
        <dbReference type="SAM" id="MobiDB-lite"/>
    </source>
</evidence>
<evidence type="ECO:0000313" key="3">
    <source>
        <dbReference type="EMBL" id="ERJ98958.1"/>
    </source>
</evidence>
<dbReference type="AlphaFoldDB" id="U2MI81"/>
<organism evidence="2 4">
    <name type="scientific">Treponema socranskii subsp. socranskii VPI DR56BR1116 = ATCC 35536</name>
    <dbReference type="NCBI Taxonomy" id="1125725"/>
    <lineage>
        <taxon>Bacteria</taxon>
        <taxon>Pseudomonadati</taxon>
        <taxon>Spirochaetota</taxon>
        <taxon>Spirochaetia</taxon>
        <taxon>Spirochaetales</taxon>
        <taxon>Treponemataceae</taxon>
        <taxon>Treponema</taxon>
    </lineage>
</organism>
<name>U2MI81_TRESO</name>
<evidence type="ECO:0000313" key="2">
    <source>
        <dbReference type="EMBL" id="ERF59408.1"/>
    </source>
</evidence>
<feature type="region of interest" description="Disordered" evidence="1">
    <location>
        <begin position="50"/>
        <end position="84"/>
    </location>
</feature>
<feature type="compositionally biased region" description="Polar residues" evidence="1">
    <location>
        <begin position="50"/>
        <end position="67"/>
    </location>
</feature>
<protein>
    <submittedName>
        <fullName evidence="2">Uncharacterized protein</fullName>
    </submittedName>
</protein>
<dbReference type="InterPro" id="IPR017938">
    <property type="entry name" value="Riboflavin_synthase-like_b-brl"/>
</dbReference>
<proteinExistence type="predicted"/>